<organism evidence="7 8">
    <name type="scientific">Rhodamnia argentea</name>
    <dbReference type="NCBI Taxonomy" id="178133"/>
    <lineage>
        <taxon>Eukaryota</taxon>
        <taxon>Viridiplantae</taxon>
        <taxon>Streptophyta</taxon>
        <taxon>Embryophyta</taxon>
        <taxon>Tracheophyta</taxon>
        <taxon>Spermatophyta</taxon>
        <taxon>Magnoliopsida</taxon>
        <taxon>eudicotyledons</taxon>
        <taxon>Gunneridae</taxon>
        <taxon>Pentapetalae</taxon>
        <taxon>rosids</taxon>
        <taxon>malvids</taxon>
        <taxon>Myrtales</taxon>
        <taxon>Myrtaceae</taxon>
        <taxon>Myrtoideae</taxon>
        <taxon>Myrteae</taxon>
        <taxon>Australasian group</taxon>
        <taxon>Rhodamnia</taxon>
    </lineage>
</organism>
<keyword evidence="3" id="KW-0346">Stress response</keyword>
<dbReference type="RefSeq" id="XP_030534554.1">
    <property type="nucleotide sequence ID" value="XM_030678694.2"/>
</dbReference>
<evidence type="ECO:0000256" key="5">
    <source>
        <dbReference type="RuleBase" id="RU003616"/>
    </source>
</evidence>
<dbReference type="PROSITE" id="PS01031">
    <property type="entry name" value="SHSP"/>
    <property type="match status" value="1"/>
</dbReference>
<dbReference type="OrthoDB" id="5511210at2759"/>
<comment type="similarity">
    <text evidence="4 5">Belongs to the small heat shock protein (HSP20) family.</text>
</comment>
<dbReference type="SUPFAM" id="SSF49764">
    <property type="entry name" value="HSP20-like chaperones"/>
    <property type="match status" value="1"/>
</dbReference>
<dbReference type="Pfam" id="PF00011">
    <property type="entry name" value="HSP20"/>
    <property type="match status" value="1"/>
</dbReference>
<dbReference type="PANTHER" id="PTHR11527">
    <property type="entry name" value="HEAT-SHOCK PROTEIN 20 FAMILY MEMBER"/>
    <property type="match status" value="1"/>
</dbReference>
<evidence type="ECO:0000256" key="3">
    <source>
        <dbReference type="ARBA" id="ARBA00023016"/>
    </source>
</evidence>
<dbReference type="AlphaFoldDB" id="A0A8B8PIM2"/>
<gene>
    <name evidence="8" type="primary">LOC115743757</name>
</gene>
<dbReference type="GO" id="GO:0005737">
    <property type="term" value="C:cytoplasm"/>
    <property type="evidence" value="ECO:0007669"/>
    <property type="project" value="UniProtKB-SubCell"/>
</dbReference>
<reference evidence="8" key="1">
    <citation type="submission" date="2025-08" db="UniProtKB">
        <authorList>
            <consortium name="RefSeq"/>
        </authorList>
    </citation>
    <scope>IDENTIFICATION</scope>
    <source>
        <tissue evidence="8">Leaf</tissue>
    </source>
</reference>
<sequence>MSLIPSDFFGGRRTSVFDPFSLDVWDPFLDLSITPSTALSVPRSDVSREVAQFASARIDWRETPEAHVFQADLPGMRKDEVRVEVEEGRVLSISGERRREKEEVTDTWHRLERGSGRFSRRFRLPEGVRVHQVKATMENGVLTVVVPKAAAVRPEVKPIPITG</sequence>
<dbReference type="InterPro" id="IPR008978">
    <property type="entry name" value="HSP20-like_chaperone"/>
</dbReference>
<evidence type="ECO:0000313" key="7">
    <source>
        <dbReference type="Proteomes" id="UP000827889"/>
    </source>
</evidence>
<keyword evidence="2" id="KW-0963">Cytoplasm</keyword>
<evidence type="ECO:0000256" key="2">
    <source>
        <dbReference type="ARBA" id="ARBA00022490"/>
    </source>
</evidence>
<proteinExistence type="inferred from homology"/>
<dbReference type="CDD" id="cd06472">
    <property type="entry name" value="ACD_ScHsp26_like"/>
    <property type="match status" value="1"/>
</dbReference>
<dbReference type="Gene3D" id="2.60.40.790">
    <property type="match status" value="1"/>
</dbReference>
<comment type="subcellular location">
    <subcellularLocation>
        <location evidence="1">Cytoplasm</location>
    </subcellularLocation>
</comment>
<dbReference type="Proteomes" id="UP000827889">
    <property type="component" value="Chromosome 5"/>
</dbReference>
<evidence type="ECO:0000313" key="8">
    <source>
        <dbReference type="RefSeq" id="XP_030534554.1"/>
    </source>
</evidence>
<dbReference type="GeneID" id="115743757"/>
<feature type="domain" description="SHSP" evidence="6">
    <location>
        <begin position="49"/>
        <end position="163"/>
    </location>
</feature>
<dbReference type="InterPro" id="IPR031107">
    <property type="entry name" value="Small_HSP"/>
</dbReference>
<evidence type="ECO:0000256" key="1">
    <source>
        <dbReference type="ARBA" id="ARBA00004496"/>
    </source>
</evidence>
<name>A0A8B8PIM2_9MYRT</name>
<dbReference type="KEGG" id="rarg:115743757"/>
<dbReference type="FunFam" id="2.60.40.790:FF:000009">
    <property type="entry name" value="17.6 kDa class I heat shock protein-like"/>
    <property type="match status" value="1"/>
</dbReference>
<keyword evidence="7" id="KW-1185">Reference proteome</keyword>
<accession>A0A8B8PIM2</accession>
<evidence type="ECO:0000256" key="4">
    <source>
        <dbReference type="PROSITE-ProRule" id="PRU00285"/>
    </source>
</evidence>
<protein>
    <submittedName>
        <fullName evidence="8">17.5 kDa class I heat shock protein-like</fullName>
    </submittedName>
</protein>
<dbReference type="InterPro" id="IPR002068">
    <property type="entry name" value="A-crystallin/Hsp20_dom"/>
</dbReference>
<evidence type="ECO:0000259" key="6">
    <source>
        <dbReference type="PROSITE" id="PS01031"/>
    </source>
</evidence>